<dbReference type="STRING" id="1407055.NITUZ_40073"/>
<sequence length="44" mass="5168">MCQHDSTDSFRRGHKRMDDGKKDGDEFESHFKTSMLFTKSMKAL</sequence>
<comment type="caution">
    <text evidence="3">The sequence shown here is derived from an EMBL/GenBank/DDBJ whole genome shotgun (WGS) entry which is preliminary data.</text>
</comment>
<reference evidence="2" key="3">
    <citation type="submission" date="2021-02" db="EMBL/GenBank/DDBJ databases">
        <authorList>
            <person name="Han P."/>
        </authorList>
    </citation>
    <scope>NUCLEOTIDE SEQUENCE</scope>
    <source>
        <strain evidence="2">Candidatus Nitrosotenuis uzonensis 5A</strain>
    </source>
</reference>
<evidence type="ECO:0000313" key="4">
    <source>
        <dbReference type="Proteomes" id="UP000018159"/>
    </source>
</evidence>
<feature type="region of interest" description="Disordered" evidence="1">
    <location>
        <begin position="1"/>
        <end position="27"/>
    </location>
</feature>
<proteinExistence type="predicted"/>
<evidence type="ECO:0000313" key="3">
    <source>
        <dbReference type="EMBL" id="CDI05907.1"/>
    </source>
</evidence>
<keyword evidence="4" id="KW-1185">Reference proteome</keyword>
<protein>
    <submittedName>
        <fullName evidence="3">Uncharacterized protein</fullName>
    </submittedName>
</protein>
<evidence type="ECO:0000313" key="2">
    <source>
        <dbReference type="EMBL" id="CAE6496961.1"/>
    </source>
</evidence>
<dbReference type="Proteomes" id="UP000655759">
    <property type="component" value="Unassembled WGS sequence"/>
</dbReference>
<evidence type="ECO:0000256" key="1">
    <source>
        <dbReference type="SAM" id="MobiDB-lite"/>
    </source>
</evidence>
<accession>V6ATD1</accession>
<dbReference type="AlphaFoldDB" id="V6ATD1"/>
<gene>
    <name evidence="3" type="ORF">NITUZ_40073</name>
    <name evidence="2" type="ORF">NUZ5A_50611</name>
</gene>
<name>V6ATD1_9ARCH</name>
<dbReference type="RefSeq" id="WP_255569402.1">
    <property type="nucleotide sequence ID" value="NZ_CAJNAQ010000005.1"/>
</dbReference>
<dbReference type="EMBL" id="CBTY010000009">
    <property type="protein sequence ID" value="CDI05907.1"/>
    <property type="molecule type" value="Genomic_DNA"/>
</dbReference>
<organism evidence="3 4">
    <name type="scientific">Candidatus Nitrosotenuis uzonensis</name>
    <dbReference type="NCBI Taxonomy" id="1407055"/>
    <lineage>
        <taxon>Archaea</taxon>
        <taxon>Nitrososphaerota</taxon>
        <taxon>Candidatus Nitrosotenuis</taxon>
    </lineage>
</organism>
<reference evidence="3" key="1">
    <citation type="journal article" date="2013" name="PLoS ONE">
        <title>Enrichment and Genome Sequence of the Group I.1a Ammonia-Oxidizing Archaeon ?Ca. Nitrosotenuis uzonensis? Representing a Clade Globally.</title>
        <authorList>
            <person name="Lebedeva E.V."/>
            <person name="Hatzenpichler R."/>
            <person name="Pelletier E."/>
            <person name="Schuster N."/>
            <person name="Hauzmayer S."/>
            <person name="Bulaev A."/>
            <person name="Grigor'eva N.V."/>
            <person name="Galushko A."/>
            <person name="Schmid M."/>
            <person name="Palatinszky M."/>
            <person name="Le Paslier D."/>
            <person name="Daims H."/>
            <person name="Wagner M."/>
        </authorList>
    </citation>
    <scope>NUCLEOTIDE SEQUENCE [LARGE SCALE GENOMIC DNA]</scope>
    <source>
        <strain evidence="3">N4</strain>
    </source>
</reference>
<reference evidence="3" key="2">
    <citation type="submission" date="2013-10" db="EMBL/GenBank/DDBJ databases">
        <authorList>
            <person name="Regsiter A."/>
        </authorList>
    </citation>
    <scope>NUCLEOTIDE SEQUENCE</scope>
    <source>
        <strain evidence="3">N4</strain>
    </source>
</reference>
<dbReference type="Proteomes" id="UP000018159">
    <property type="component" value="Unassembled WGS sequence"/>
</dbReference>
<dbReference type="EMBL" id="CAJNAQ010000005">
    <property type="protein sequence ID" value="CAE6496961.1"/>
    <property type="molecule type" value="Genomic_DNA"/>
</dbReference>